<dbReference type="AlphaFoldDB" id="A0AAV2P894"/>
<feature type="compositionally biased region" description="Low complexity" evidence="1">
    <location>
        <begin position="270"/>
        <end position="298"/>
    </location>
</feature>
<feature type="compositionally biased region" description="Polar residues" evidence="1">
    <location>
        <begin position="234"/>
        <end position="258"/>
    </location>
</feature>
<proteinExistence type="predicted"/>
<sequence>MQSMRIVDNKTREFLNYSKQCAYKALKHLTPGKNLNFKPEMWEETSKRSRASTDRSIVDTDDKSDVAESESPESGTRSPESPFFREMQRRLRKTWAPNIEKQSIQYKLFRSSSGRSSMIPAKSLARSAFSTKFVRYETRESRSANVLSAIPKVSCFQRRNRDRCLSCMHKSLRRTDEIDKAVLSQTTLLTEIEARDDSESSSGELPEFCEELRKIYSQKKKIPRYLEKVETVSDKSTSSSHQIEQEDTSISTPKIESNQFKDKTAKPAESLLSKSPKSLKATSISISISSEPSKISSSEVHTSDDETSSPLALDDDPS</sequence>
<evidence type="ECO:0000313" key="3">
    <source>
        <dbReference type="Proteomes" id="UP001497644"/>
    </source>
</evidence>
<protein>
    <submittedName>
        <fullName evidence="2">Uncharacterized protein</fullName>
    </submittedName>
</protein>
<gene>
    <name evidence="2" type="ORF">LPLAT_LOCUS14134</name>
</gene>
<evidence type="ECO:0000256" key="1">
    <source>
        <dbReference type="SAM" id="MobiDB-lite"/>
    </source>
</evidence>
<accession>A0AAV2P894</accession>
<feature type="compositionally biased region" description="Basic and acidic residues" evidence="1">
    <location>
        <begin position="43"/>
        <end position="66"/>
    </location>
</feature>
<dbReference type="EMBL" id="OZ034832">
    <property type="protein sequence ID" value="CAL1689150.1"/>
    <property type="molecule type" value="Genomic_DNA"/>
</dbReference>
<dbReference type="Proteomes" id="UP001497644">
    <property type="component" value="Chromosome 9"/>
</dbReference>
<feature type="region of interest" description="Disordered" evidence="1">
    <location>
        <begin position="229"/>
        <end position="318"/>
    </location>
</feature>
<keyword evidence="3" id="KW-1185">Reference proteome</keyword>
<reference evidence="2" key="1">
    <citation type="submission" date="2024-04" db="EMBL/GenBank/DDBJ databases">
        <authorList>
            <consortium name="Molecular Ecology Group"/>
        </authorList>
    </citation>
    <scope>NUCLEOTIDE SEQUENCE</scope>
</reference>
<organism evidence="2 3">
    <name type="scientific">Lasius platythorax</name>
    <dbReference type="NCBI Taxonomy" id="488582"/>
    <lineage>
        <taxon>Eukaryota</taxon>
        <taxon>Metazoa</taxon>
        <taxon>Ecdysozoa</taxon>
        <taxon>Arthropoda</taxon>
        <taxon>Hexapoda</taxon>
        <taxon>Insecta</taxon>
        <taxon>Pterygota</taxon>
        <taxon>Neoptera</taxon>
        <taxon>Endopterygota</taxon>
        <taxon>Hymenoptera</taxon>
        <taxon>Apocrita</taxon>
        <taxon>Aculeata</taxon>
        <taxon>Formicoidea</taxon>
        <taxon>Formicidae</taxon>
        <taxon>Formicinae</taxon>
        <taxon>Lasius</taxon>
        <taxon>Lasius</taxon>
    </lineage>
</organism>
<feature type="region of interest" description="Disordered" evidence="1">
    <location>
        <begin position="43"/>
        <end position="84"/>
    </location>
</feature>
<name>A0AAV2P894_9HYME</name>
<evidence type="ECO:0000313" key="2">
    <source>
        <dbReference type="EMBL" id="CAL1689150.1"/>
    </source>
</evidence>